<dbReference type="AlphaFoldDB" id="A0A5B8LF21"/>
<accession>A0A5B8LF21</accession>
<evidence type="ECO:0000313" key="3">
    <source>
        <dbReference type="Proteomes" id="UP000315673"/>
    </source>
</evidence>
<organism evidence="2 3">
    <name type="scientific">Sphingomonas panacisoli</name>
    <dbReference type="NCBI Taxonomy" id="1813879"/>
    <lineage>
        <taxon>Bacteria</taxon>
        <taxon>Pseudomonadati</taxon>
        <taxon>Pseudomonadota</taxon>
        <taxon>Alphaproteobacteria</taxon>
        <taxon>Sphingomonadales</taxon>
        <taxon>Sphingomonadaceae</taxon>
        <taxon>Sphingomonas</taxon>
    </lineage>
</organism>
<name>A0A5B8LF21_9SPHN</name>
<feature type="signal peptide" evidence="1">
    <location>
        <begin position="1"/>
        <end position="19"/>
    </location>
</feature>
<evidence type="ECO:0000313" key="2">
    <source>
        <dbReference type="EMBL" id="QDZ06777.1"/>
    </source>
</evidence>
<dbReference type="RefSeq" id="WP_146569861.1">
    <property type="nucleotide sequence ID" value="NZ_CP042306.1"/>
</dbReference>
<dbReference type="OrthoDB" id="7376020at2"/>
<reference evidence="2 3" key="1">
    <citation type="submission" date="2019-07" db="EMBL/GenBank/DDBJ databases">
        <title>Full genome sequence of Sphingomonas sp. 4R-6-7(HKS19).</title>
        <authorList>
            <person name="Im W.-T."/>
        </authorList>
    </citation>
    <scope>NUCLEOTIDE SEQUENCE [LARGE SCALE GENOMIC DNA]</scope>
    <source>
        <strain evidence="2 3">HKS19</strain>
    </source>
</reference>
<feature type="chain" id="PRO_5022690425" description="Homogentisate 1,2-dioxygenase" evidence="1">
    <location>
        <begin position="20"/>
        <end position="154"/>
    </location>
</feature>
<sequence length="154" mass="15847">MTPLLLALMIQAASAPAPACTATTAPPAGLEAWGTIAAVTKGPIAIGKGTGLQLQPVEKVAFAPAPDRAPKPGSFGGVYQFNVTTAGTYRIALAAAAWIDVVRDGKSLESVAHMEGPPCSGIRKIVDFDLTPGRYVLQLSGAKEAPMRVLIVPK</sequence>
<gene>
    <name evidence="2" type="ORF">FPZ24_04205</name>
</gene>
<protein>
    <recommendedName>
        <fullName evidence="4">Homogentisate 1,2-dioxygenase</fullName>
    </recommendedName>
</protein>
<evidence type="ECO:0000256" key="1">
    <source>
        <dbReference type="SAM" id="SignalP"/>
    </source>
</evidence>
<dbReference type="KEGG" id="spai:FPZ24_04205"/>
<dbReference type="EMBL" id="CP042306">
    <property type="protein sequence ID" value="QDZ06777.1"/>
    <property type="molecule type" value="Genomic_DNA"/>
</dbReference>
<proteinExistence type="predicted"/>
<keyword evidence="1" id="KW-0732">Signal</keyword>
<keyword evidence="3" id="KW-1185">Reference proteome</keyword>
<evidence type="ECO:0008006" key="4">
    <source>
        <dbReference type="Google" id="ProtNLM"/>
    </source>
</evidence>
<dbReference type="Proteomes" id="UP000315673">
    <property type="component" value="Chromosome"/>
</dbReference>